<dbReference type="Pfam" id="PF01019">
    <property type="entry name" value="G_glu_transpept"/>
    <property type="match status" value="1"/>
</dbReference>
<dbReference type="Proteomes" id="UP001431783">
    <property type="component" value="Unassembled WGS sequence"/>
</dbReference>
<dbReference type="GO" id="GO:0006751">
    <property type="term" value="P:glutathione catabolic process"/>
    <property type="evidence" value="ECO:0007669"/>
    <property type="project" value="InterPro"/>
</dbReference>
<evidence type="ECO:0000256" key="1">
    <source>
        <dbReference type="ARBA" id="ARBA00084097"/>
    </source>
</evidence>
<evidence type="ECO:0000313" key="5">
    <source>
        <dbReference type="EMBL" id="KAK9883485.1"/>
    </source>
</evidence>
<keyword evidence="4" id="KW-0472">Membrane</keyword>
<dbReference type="InterPro" id="IPR029055">
    <property type="entry name" value="Ntn_hydrolases_N"/>
</dbReference>
<reference evidence="5 6" key="1">
    <citation type="submission" date="2023-03" db="EMBL/GenBank/DDBJ databases">
        <title>Genome insight into feeding habits of ladybird beetles.</title>
        <authorList>
            <person name="Li H.-S."/>
            <person name="Huang Y.-H."/>
            <person name="Pang H."/>
        </authorList>
    </citation>
    <scope>NUCLEOTIDE SEQUENCE [LARGE SCALE GENOMIC DNA]</scope>
    <source>
        <strain evidence="5">SYSU_2023b</strain>
        <tissue evidence="5">Whole body</tissue>
    </source>
</reference>
<feature type="binding site" evidence="3">
    <location>
        <begin position="466"/>
        <end position="468"/>
    </location>
    <ligand>
        <name>L-glutamate</name>
        <dbReference type="ChEBI" id="CHEBI:29985"/>
    </ligand>
</feature>
<dbReference type="PANTHER" id="PTHR11686">
    <property type="entry name" value="GAMMA GLUTAMYL TRANSPEPTIDASE"/>
    <property type="match status" value="1"/>
</dbReference>
<dbReference type="GO" id="GO:0005886">
    <property type="term" value="C:plasma membrane"/>
    <property type="evidence" value="ECO:0007669"/>
    <property type="project" value="TreeGrafter"/>
</dbReference>
<dbReference type="NCBIfam" id="TIGR00066">
    <property type="entry name" value="g_glut_trans"/>
    <property type="match status" value="1"/>
</dbReference>
<feature type="binding site" evidence="3">
    <location>
        <position position="173"/>
    </location>
    <ligand>
        <name>L-glutamate</name>
        <dbReference type="ChEBI" id="CHEBI:29985"/>
    </ligand>
</feature>
<dbReference type="PANTHER" id="PTHR11686:SF9">
    <property type="entry name" value="RE13973P"/>
    <property type="match status" value="1"/>
</dbReference>
<dbReference type="GO" id="GO:0036374">
    <property type="term" value="F:glutathione hydrolase activity"/>
    <property type="evidence" value="ECO:0007669"/>
    <property type="project" value="InterPro"/>
</dbReference>
<dbReference type="Gene3D" id="1.10.246.130">
    <property type="match status" value="1"/>
</dbReference>
<protein>
    <submittedName>
        <fullName evidence="5">Uncharacterized protein</fullName>
    </submittedName>
</protein>
<accession>A0AAW1UQZ9</accession>
<dbReference type="FunFam" id="1.10.246.130:FF:000001">
    <property type="entry name" value="Gamma-glutamyltransferase 5 isoform 1"/>
    <property type="match status" value="1"/>
</dbReference>
<feature type="transmembrane region" description="Helical" evidence="4">
    <location>
        <begin position="53"/>
        <end position="72"/>
    </location>
</feature>
<dbReference type="InterPro" id="IPR043137">
    <property type="entry name" value="GGT_ssub_C"/>
</dbReference>
<keyword evidence="4" id="KW-0812">Transmembrane</keyword>
<proteinExistence type="predicted"/>
<dbReference type="InterPro" id="IPR000101">
    <property type="entry name" value="GGT_peptidase"/>
</dbReference>
<keyword evidence="4" id="KW-1133">Transmembrane helix</keyword>
<keyword evidence="6" id="KW-1185">Reference proteome</keyword>
<name>A0AAW1UQZ9_9CUCU</name>
<dbReference type="PRINTS" id="PR01210">
    <property type="entry name" value="GGTRANSPTASE"/>
</dbReference>
<feature type="binding site" evidence="3">
    <location>
        <position position="490"/>
    </location>
    <ligand>
        <name>L-glutamate</name>
        <dbReference type="ChEBI" id="CHEBI:29985"/>
    </ligand>
</feature>
<sequence length="637" mass="70633">MVDIKHFLSPPITNVIKQRRCRLRAHFERKENNKLFDDVQEKLLIQPRIKKPYIFLFIVAAIVICIIVAYFLGAFKRTTLVKEVLIPPNPKTYAFTSPSKLHSFSKAAVCADGPPCAEIGRNILKDGGSAVDATIATMVCNGIFTMQSMGLGGGFLMTIYSKARNKAYTLNAREKAPLSADPEMYKSSPNISKHGPLSIGVPGELKGYYEAHKRFGRLPFAKLIEPSIELCYNGHKISNHQSFSLELNDITNDTNLREWFMTKDGKFKKVGDLVVPKKLCDTLRTIADKGPLDFYGGTLAEILAEDIQELGGIVSKQDLEKYTADWMDPISISLRNGNTLYSVQPPGSGAILALILNIMNNYNLTAEDIKGDENTILTYQHFIEALKYAYAKRTQLADTNFANITSLLRNITSTAYAKEIFNKIKDNSTSEDPEFYGGVMYSKPNHGTAHISVISEEGDAVSVTSSVNIYFGSGYTSNRTGIILNSVMDDFSFPYFKNYFGLPGSPNNNLQPGKRPFSSMSPAIVVDKNKNVKMVIGASGGTKITSAVAQVLMRTLWMGQNLKEAIDAPRIYHQLYPMKIEYEYGITQNIIEGLEKIGHETKRMPGASSIICALLKQAEKIFANADYRKGGEVFGIN</sequence>
<dbReference type="EMBL" id="JARQZJ010000091">
    <property type="protein sequence ID" value="KAK9883485.1"/>
    <property type="molecule type" value="Genomic_DNA"/>
</dbReference>
<dbReference type="FunFam" id="3.60.20.40:FF:000001">
    <property type="entry name" value="Gamma-glutamyltranspeptidase 1"/>
    <property type="match status" value="1"/>
</dbReference>
<evidence type="ECO:0000256" key="2">
    <source>
        <dbReference type="PIRSR" id="PIRSR600101-1"/>
    </source>
</evidence>
<dbReference type="SUPFAM" id="SSF56235">
    <property type="entry name" value="N-terminal nucleophile aminohydrolases (Ntn hydrolases)"/>
    <property type="match status" value="1"/>
</dbReference>
<organism evidence="5 6">
    <name type="scientific">Henosepilachna vigintioctopunctata</name>
    <dbReference type="NCBI Taxonomy" id="420089"/>
    <lineage>
        <taxon>Eukaryota</taxon>
        <taxon>Metazoa</taxon>
        <taxon>Ecdysozoa</taxon>
        <taxon>Arthropoda</taxon>
        <taxon>Hexapoda</taxon>
        <taxon>Insecta</taxon>
        <taxon>Pterygota</taxon>
        <taxon>Neoptera</taxon>
        <taxon>Endopterygota</taxon>
        <taxon>Coleoptera</taxon>
        <taxon>Polyphaga</taxon>
        <taxon>Cucujiformia</taxon>
        <taxon>Coccinelloidea</taxon>
        <taxon>Coccinellidae</taxon>
        <taxon>Epilachninae</taxon>
        <taxon>Epilachnini</taxon>
        <taxon>Henosepilachna</taxon>
    </lineage>
</organism>
<feature type="binding site" evidence="3">
    <location>
        <begin position="518"/>
        <end position="519"/>
    </location>
    <ligand>
        <name>L-glutamate</name>
        <dbReference type="ChEBI" id="CHEBI:29985"/>
    </ligand>
</feature>
<comment type="caution">
    <text evidence="5">The sequence shown here is derived from an EMBL/GenBank/DDBJ whole genome shotgun (WGS) entry which is preliminary data.</text>
</comment>
<evidence type="ECO:0000313" key="6">
    <source>
        <dbReference type="Proteomes" id="UP001431783"/>
    </source>
</evidence>
<evidence type="ECO:0000256" key="3">
    <source>
        <dbReference type="PIRSR" id="PIRSR600101-2"/>
    </source>
</evidence>
<feature type="binding site" evidence="3">
    <location>
        <position position="541"/>
    </location>
    <ligand>
        <name>L-glutamate</name>
        <dbReference type="ChEBI" id="CHEBI:29985"/>
    </ligand>
</feature>
<dbReference type="AlphaFoldDB" id="A0AAW1UQZ9"/>
<keyword evidence="1" id="KW-0800">Toxin</keyword>
<keyword evidence="1" id="KW-1202">Platelet aggregation activating toxin</keyword>
<feature type="active site" description="Nucleophile" evidence="2">
    <location>
        <position position="448"/>
    </location>
</feature>
<gene>
    <name evidence="5" type="ORF">WA026_001658</name>
</gene>
<keyword evidence="1" id="KW-1199">Hemostasis impairing toxin</keyword>
<dbReference type="Gene3D" id="3.60.20.40">
    <property type="match status" value="1"/>
</dbReference>
<dbReference type="InterPro" id="IPR043138">
    <property type="entry name" value="GGT_lsub"/>
</dbReference>
<evidence type="ECO:0000256" key="4">
    <source>
        <dbReference type="SAM" id="Phobius"/>
    </source>
</evidence>